<evidence type="ECO:0000256" key="4">
    <source>
        <dbReference type="ARBA" id="ARBA00011738"/>
    </source>
</evidence>
<dbReference type="Gene3D" id="3.90.1150.10">
    <property type="entry name" value="Aspartate Aminotransferase, domain 1"/>
    <property type="match status" value="1"/>
</dbReference>
<evidence type="ECO:0000259" key="14">
    <source>
        <dbReference type="Pfam" id="PF00155"/>
    </source>
</evidence>
<dbReference type="GO" id="GO:0006532">
    <property type="term" value="P:aspartate biosynthetic process"/>
    <property type="evidence" value="ECO:0007669"/>
    <property type="project" value="TreeGrafter"/>
</dbReference>
<protein>
    <recommendedName>
        <fullName evidence="13">Aspartate aminotransferase</fullName>
        <ecNumber evidence="13">2.6.1.1</ecNumber>
    </recommendedName>
</protein>
<keyword evidence="6 13" id="KW-0032">Aminotransferase</keyword>
<evidence type="ECO:0000256" key="11">
    <source>
        <dbReference type="ARBA" id="ARBA00048761"/>
    </source>
</evidence>
<dbReference type="FunFam" id="3.90.1150.10:FF:000001">
    <property type="entry name" value="Aspartate aminotransferase"/>
    <property type="match status" value="1"/>
</dbReference>
<comment type="cofactor">
    <cofactor evidence="1">
        <name>pyridoxal 5'-phosphate</name>
        <dbReference type="ChEBI" id="CHEBI:597326"/>
    </cofactor>
</comment>
<gene>
    <name evidence="15" type="primary">GOT1</name>
    <name evidence="15" type="ORF">SK128_027653</name>
</gene>
<evidence type="ECO:0000256" key="5">
    <source>
        <dbReference type="ARBA" id="ARBA00022490"/>
    </source>
</evidence>
<dbReference type="InterPro" id="IPR004838">
    <property type="entry name" value="NHTrfase_class1_PyrdxlP-BS"/>
</dbReference>
<proteinExistence type="inferred from homology"/>
<feature type="domain" description="Aminotransferase class I/classII large" evidence="14">
    <location>
        <begin position="31"/>
        <end position="399"/>
    </location>
</feature>
<dbReference type="GO" id="GO:0005829">
    <property type="term" value="C:cytosol"/>
    <property type="evidence" value="ECO:0007669"/>
    <property type="project" value="TreeGrafter"/>
</dbReference>
<evidence type="ECO:0000256" key="10">
    <source>
        <dbReference type="ARBA" id="ARBA00048507"/>
    </source>
</evidence>
<dbReference type="SUPFAM" id="SSF53383">
    <property type="entry name" value="PLP-dependent transferases"/>
    <property type="match status" value="1"/>
</dbReference>
<evidence type="ECO:0000256" key="6">
    <source>
        <dbReference type="ARBA" id="ARBA00022576"/>
    </source>
</evidence>
<dbReference type="PRINTS" id="PR00799">
    <property type="entry name" value="TRANSAMINASE"/>
</dbReference>
<dbReference type="Gene3D" id="3.40.640.10">
    <property type="entry name" value="Type I PLP-dependent aspartate aminotransferase-like (Major domain)"/>
    <property type="match status" value="1"/>
</dbReference>
<sequence length="411" mass="45585">MASSRFNGIQVAPPIEVFAVMKAFNESTHEKKVNLSVGAYRTDEAKPWVLPVVRKVESDLAADMSLTHEYLPILGLDSFSTAAAKMLLGADHKAISDGKVTSLQVLSGTGGLRIAAEFLHRVLKYDTCYISKPTWGNHRMIFAQAGFTTVSEYRYWDASTRGLNFDGMIEDLQNAPENAVVILHACAHNPTGVDPTEDQWKKIAEVIEEKKLFPLFDTAYQGFASGDLDKDAWSVRYFADKGFEMIATQSFSKNFGLYNERVGNLVFVVNEPSNIVPMRSQLTLLVRGSYSNPPAHGARVVSAVLNNDALFEEWRGCIKTMSGRIIEMRKALRERLEKLGTPGTWDHITNQIGMFSFTGLTAEQSKYLGEKYHIFLLSSGRINMCGLTTGNIDYVAEAVDDAVRNIGTSKL</sequence>
<evidence type="ECO:0000256" key="12">
    <source>
        <dbReference type="ARBA" id="ARBA00049350"/>
    </source>
</evidence>
<evidence type="ECO:0000256" key="9">
    <source>
        <dbReference type="ARBA" id="ARBA00036027"/>
    </source>
</evidence>
<keyword evidence="16" id="KW-1185">Reference proteome</keyword>
<comment type="miscellaneous">
    <text evidence="13">In eukaryotes there are cytoplasmic, mitochondrial and chloroplastic isozymes.</text>
</comment>
<keyword evidence="5" id="KW-0963">Cytoplasm</keyword>
<reference evidence="15 16" key="1">
    <citation type="submission" date="2023-11" db="EMBL/GenBank/DDBJ databases">
        <title>Halocaridina rubra genome assembly.</title>
        <authorList>
            <person name="Smith C."/>
        </authorList>
    </citation>
    <scope>NUCLEOTIDE SEQUENCE [LARGE SCALE GENOMIC DNA]</scope>
    <source>
        <strain evidence="15">EP-1</strain>
        <tissue evidence="15">Whole</tissue>
    </source>
</reference>
<dbReference type="GO" id="GO:0030170">
    <property type="term" value="F:pyridoxal phosphate binding"/>
    <property type="evidence" value="ECO:0007669"/>
    <property type="project" value="InterPro"/>
</dbReference>
<evidence type="ECO:0000256" key="8">
    <source>
        <dbReference type="ARBA" id="ARBA00022898"/>
    </source>
</evidence>
<dbReference type="PROSITE" id="PS00105">
    <property type="entry name" value="AA_TRANSFER_CLASS_1"/>
    <property type="match status" value="1"/>
</dbReference>
<dbReference type="EC" id="2.6.1.1" evidence="13"/>
<name>A0AAN9A548_HALRR</name>
<dbReference type="InterPro" id="IPR000796">
    <property type="entry name" value="Asp_trans"/>
</dbReference>
<evidence type="ECO:0000256" key="1">
    <source>
        <dbReference type="ARBA" id="ARBA00001933"/>
    </source>
</evidence>
<dbReference type="InterPro" id="IPR015424">
    <property type="entry name" value="PyrdxlP-dep_Trfase"/>
</dbReference>
<comment type="catalytic activity">
    <reaction evidence="9">
        <text>(2S)-2-aminobutanoate + 2-oxoglutarate = 2-oxobutanoate + L-glutamate</text>
        <dbReference type="Rhea" id="RHEA:70223"/>
        <dbReference type="ChEBI" id="CHEBI:16763"/>
        <dbReference type="ChEBI" id="CHEBI:16810"/>
        <dbReference type="ChEBI" id="CHEBI:29985"/>
        <dbReference type="ChEBI" id="CHEBI:74359"/>
    </reaction>
    <physiologicalReaction direction="right-to-left" evidence="9">
        <dbReference type="Rhea" id="RHEA:70225"/>
    </physiologicalReaction>
</comment>
<evidence type="ECO:0000256" key="3">
    <source>
        <dbReference type="ARBA" id="ARBA00007441"/>
    </source>
</evidence>
<evidence type="ECO:0000313" key="15">
    <source>
        <dbReference type="EMBL" id="KAK7072730.1"/>
    </source>
</evidence>
<comment type="caution">
    <text evidence="15">The sequence shown here is derived from an EMBL/GenBank/DDBJ whole genome shotgun (WGS) entry which is preliminary data.</text>
</comment>
<dbReference type="GO" id="GO:0047801">
    <property type="term" value="F:L-cysteine transaminase activity"/>
    <property type="evidence" value="ECO:0007669"/>
    <property type="project" value="UniProtKB-EC"/>
</dbReference>
<accession>A0AAN9A548</accession>
<evidence type="ECO:0000256" key="2">
    <source>
        <dbReference type="ARBA" id="ARBA00004496"/>
    </source>
</evidence>
<comment type="catalytic activity">
    <reaction evidence="10">
        <text>L-aspartate + 2-oxoglutarate = oxaloacetate + L-glutamate</text>
        <dbReference type="Rhea" id="RHEA:21824"/>
        <dbReference type="ChEBI" id="CHEBI:16452"/>
        <dbReference type="ChEBI" id="CHEBI:16810"/>
        <dbReference type="ChEBI" id="CHEBI:29985"/>
        <dbReference type="ChEBI" id="CHEBI:29991"/>
        <dbReference type="EC" id="2.6.1.1"/>
    </reaction>
    <physiologicalReaction direction="left-to-right" evidence="10">
        <dbReference type="Rhea" id="RHEA:21825"/>
    </physiologicalReaction>
</comment>
<comment type="catalytic activity">
    <reaction evidence="11">
        <text>3-sulfino-L-alanine + 2-oxoglutarate = 3-sulfinopyruvate + L-glutamate</text>
        <dbReference type="Rhea" id="RHEA:70295"/>
        <dbReference type="ChEBI" id="CHEBI:16810"/>
        <dbReference type="ChEBI" id="CHEBI:29985"/>
        <dbReference type="ChEBI" id="CHEBI:61085"/>
        <dbReference type="ChEBI" id="CHEBI:140699"/>
    </reaction>
    <physiologicalReaction direction="right-to-left" evidence="11">
        <dbReference type="Rhea" id="RHEA:70297"/>
    </physiologicalReaction>
</comment>
<dbReference type="AlphaFoldDB" id="A0AAN9A548"/>
<organism evidence="15 16">
    <name type="scientific">Halocaridina rubra</name>
    <name type="common">Hawaiian red shrimp</name>
    <dbReference type="NCBI Taxonomy" id="373956"/>
    <lineage>
        <taxon>Eukaryota</taxon>
        <taxon>Metazoa</taxon>
        <taxon>Ecdysozoa</taxon>
        <taxon>Arthropoda</taxon>
        <taxon>Crustacea</taxon>
        <taxon>Multicrustacea</taxon>
        <taxon>Malacostraca</taxon>
        <taxon>Eumalacostraca</taxon>
        <taxon>Eucarida</taxon>
        <taxon>Decapoda</taxon>
        <taxon>Pleocyemata</taxon>
        <taxon>Caridea</taxon>
        <taxon>Atyoidea</taxon>
        <taxon>Atyidae</taxon>
        <taxon>Halocaridina</taxon>
    </lineage>
</organism>
<dbReference type="GO" id="GO:0004069">
    <property type="term" value="F:L-aspartate:2-oxoglutarate aminotransferase activity"/>
    <property type="evidence" value="ECO:0007669"/>
    <property type="project" value="UniProtKB-EC"/>
</dbReference>
<dbReference type="Pfam" id="PF00155">
    <property type="entry name" value="Aminotran_1_2"/>
    <property type="match status" value="1"/>
</dbReference>
<dbReference type="FunFam" id="3.40.640.10:FF:000044">
    <property type="entry name" value="Aspartate aminotransferase"/>
    <property type="match status" value="1"/>
</dbReference>
<comment type="catalytic activity">
    <reaction evidence="12">
        <text>L-cysteine + 2-oxoglutarate = 2-oxo-3-sulfanylpropanoate + L-glutamate</text>
        <dbReference type="Rhea" id="RHEA:17441"/>
        <dbReference type="ChEBI" id="CHEBI:16810"/>
        <dbReference type="ChEBI" id="CHEBI:29985"/>
        <dbReference type="ChEBI" id="CHEBI:35235"/>
        <dbReference type="ChEBI" id="CHEBI:57678"/>
        <dbReference type="EC" id="2.6.1.3"/>
    </reaction>
    <physiologicalReaction direction="left-to-right" evidence="12">
        <dbReference type="Rhea" id="RHEA:17442"/>
    </physiologicalReaction>
</comment>
<dbReference type="Proteomes" id="UP001381693">
    <property type="component" value="Unassembled WGS sequence"/>
</dbReference>
<dbReference type="EMBL" id="JAXCGZ010013358">
    <property type="protein sequence ID" value="KAK7072730.1"/>
    <property type="molecule type" value="Genomic_DNA"/>
</dbReference>
<dbReference type="PANTHER" id="PTHR11879:SF55">
    <property type="entry name" value="GLUTAMATE OXALOACETATE TRANSAMINASE 1, ISOFORM B"/>
    <property type="match status" value="1"/>
</dbReference>
<evidence type="ECO:0000313" key="16">
    <source>
        <dbReference type="Proteomes" id="UP001381693"/>
    </source>
</evidence>
<comment type="subunit">
    <text evidence="4 13">Homodimer.</text>
</comment>
<evidence type="ECO:0000256" key="13">
    <source>
        <dbReference type="RuleBase" id="RU000480"/>
    </source>
</evidence>
<dbReference type="CDD" id="cd00609">
    <property type="entry name" value="AAT_like"/>
    <property type="match status" value="1"/>
</dbReference>
<comment type="subcellular location">
    <subcellularLocation>
        <location evidence="2">Cytoplasm</location>
    </subcellularLocation>
</comment>
<comment type="similarity">
    <text evidence="3">Belongs to the class-I pyridoxal-phosphate-dependent aminotransferase family.</text>
</comment>
<evidence type="ECO:0000256" key="7">
    <source>
        <dbReference type="ARBA" id="ARBA00022679"/>
    </source>
</evidence>
<keyword evidence="8" id="KW-0663">Pyridoxal phosphate</keyword>
<dbReference type="InterPro" id="IPR015422">
    <property type="entry name" value="PyrdxlP-dep_Trfase_small"/>
</dbReference>
<dbReference type="InterPro" id="IPR004839">
    <property type="entry name" value="Aminotransferase_I/II_large"/>
</dbReference>
<dbReference type="NCBIfam" id="NF006719">
    <property type="entry name" value="PRK09257.1"/>
    <property type="match status" value="1"/>
</dbReference>
<keyword evidence="7 13" id="KW-0808">Transferase</keyword>
<dbReference type="InterPro" id="IPR015421">
    <property type="entry name" value="PyrdxlP-dep_Trfase_major"/>
</dbReference>
<dbReference type="PANTHER" id="PTHR11879">
    <property type="entry name" value="ASPARTATE AMINOTRANSFERASE"/>
    <property type="match status" value="1"/>
</dbReference>